<dbReference type="Proteomes" id="UP000023152">
    <property type="component" value="Unassembled WGS sequence"/>
</dbReference>
<sequence length="79" mass="9457">LKESYNEKSKEIQQLKQCQSAFDIHIIKFEEILTRNNDGQFKQIAKLNDELKRLKLNEKKQNEEISKINNENLILKQQL</sequence>
<comment type="caution">
    <text evidence="2">The sequence shown here is derived from an EMBL/GenBank/DDBJ whole genome shotgun (WGS) entry which is preliminary data.</text>
</comment>
<organism evidence="2 3">
    <name type="scientific">Reticulomyxa filosa</name>
    <dbReference type="NCBI Taxonomy" id="46433"/>
    <lineage>
        <taxon>Eukaryota</taxon>
        <taxon>Sar</taxon>
        <taxon>Rhizaria</taxon>
        <taxon>Retaria</taxon>
        <taxon>Foraminifera</taxon>
        <taxon>Monothalamids</taxon>
        <taxon>Reticulomyxidae</taxon>
        <taxon>Reticulomyxa</taxon>
    </lineage>
</organism>
<feature type="non-terminal residue" evidence="2">
    <location>
        <position position="1"/>
    </location>
</feature>
<gene>
    <name evidence="2" type="ORF">RFI_34777</name>
</gene>
<evidence type="ECO:0000313" key="2">
    <source>
        <dbReference type="EMBL" id="ETO02641.1"/>
    </source>
</evidence>
<evidence type="ECO:0000313" key="3">
    <source>
        <dbReference type="Proteomes" id="UP000023152"/>
    </source>
</evidence>
<proteinExistence type="predicted"/>
<dbReference type="EMBL" id="ASPP01035265">
    <property type="protein sequence ID" value="ETO02641.1"/>
    <property type="molecule type" value="Genomic_DNA"/>
</dbReference>
<accession>X6LMM6</accession>
<name>X6LMM6_RETFI</name>
<keyword evidence="1" id="KW-0175">Coiled coil</keyword>
<reference evidence="2 3" key="1">
    <citation type="journal article" date="2013" name="Curr. Biol.">
        <title>The Genome of the Foraminiferan Reticulomyxa filosa.</title>
        <authorList>
            <person name="Glockner G."/>
            <person name="Hulsmann N."/>
            <person name="Schleicher M."/>
            <person name="Noegel A.A."/>
            <person name="Eichinger L."/>
            <person name="Gallinger C."/>
            <person name="Pawlowski J."/>
            <person name="Sierra R."/>
            <person name="Euteneuer U."/>
            <person name="Pillet L."/>
            <person name="Moustafa A."/>
            <person name="Platzer M."/>
            <person name="Groth M."/>
            <person name="Szafranski K."/>
            <person name="Schliwa M."/>
        </authorList>
    </citation>
    <scope>NUCLEOTIDE SEQUENCE [LARGE SCALE GENOMIC DNA]</scope>
</reference>
<feature type="coiled-coil region" evidence="1">
    <location>
        <begin position="37"/>
        <end position="78"/>
    </location>
</feature>
<feature type="non-terminal residue" evidence="2">
    <location>
        <position position="79"/>
    </location>
</feature>
<keyword evidence="3" id="KW-1185">Reference proteome</keyword>
<evidence type="ECO:0008006" key="4">
    <source>
        <dbReference type="Google" id="ProtNLM"/>
    </source>
</evidence>
<dbReference type="AlphaFoldDB" id="X6LMM6"/>
<evidence type="ECO:0000256" key="1">
    <source>
        <dbReference type="SAM" id="Coils"/>
    </source>
</evidence>
<protein>
    <recommendedName>
        <fullName evidence="4">Viral A-type inclusion protein</fullName>
    </recommendedName>
</protein>